<gene>
    <name evidence="1" type="ORF">BARRO_30175</name>
</gene>
<proteinExistence type="predicted"/>
<evidence type="ECO:0000313" key="1">
    <source>
        <dbReference type="EMBL" id="CBI77594.1"/>
    </source>
</evidence>
<reference evidence="1" key="1">
    <citation type="journal article" date="2011" name="PLoS Genet.">
        <title>Parallel evolution of a type IV secretion system in radiating lineages of the host-restricted bacterial pathogen Bartonella.</title>
        <authorList>
            <person name="Engel P."/>
            <person name="Salzburger W."/>
            <person name="Liesch M."/>
            <person name="Chang C.C."/>
            <person name="Maruyama S."/>
            <person name="Lanz C."/>
            <person name="Calteau A."/>
            <person name="Lajus A."/>
            <person name="Medigue C."/>
            <person name="Schuster S.C."/>
            <person name="Dehio C."/>
        </authorList>
    </citation>
    <scope>NUCLEOTIDE SEQUENCE</scope>
    <source>
        <strain evidence="1">ATCC BAA-1498</strain>
    </source>
</reference>
<accession>E6YL56</accession>
<dbReference type="AlphaFoldDB" id="E6YL56"/>
<organism evidence="1">
    <name type="scientific">Bartonella rochalimae ATCC BAA-1498</name>
    <dbReference type="NCBI Taxonomy" id="685782"/>
    <lineage>
        <taxon>Bacteria</taxon>
        <taxon>Pseudomonadati</taxon>
        <taxon>Pseudomonadota</taxon>
        <taxon>Alphaproteobacteria</taxon>
        <taxon>Hyphomicrobiales</taxon>
        <taxon>Bartonellaceae</taxon>
        <taxon>Bartonella</taxon>
    </lineage>
</organism>
<protein>
    <submittedName>
        <fullName evidence="1">Uncharacterized protein</fullName>
    </submittedName>
</protein>
<dbReference type="EMBL" id="FN645457">
    <property type="protein sequence ID" value="CBI77594.1"/>
    <property type="molecule type" value="Genomic_DNA"/>
</dbReference>
<sequence>MLYKYKGKDGGNSVELVLYFQWTMIRNELGRKYKYLLKRIRKLIVDYFFVRNMILLKDEKSMKLLLIFIILNVLL</sequence>
<name>E6YL56_9HYPH</name>